<keyword evidence="2" id="KW-1133">Transmembrane helix</keyword>
<comment type="caution">
    <text evidence="3">The sequence shown here is derived from an EMBL/GenBank/DDBJ whole genome shotgun (WGS) entry which is preliminary data.</text>
</comment>
<sequence>SVWLKRENGENLEQDAQSIGLMAPLIGLVTIIIAIGDIISFVIGTTGIFKHYPVEDEPDRRGNHGDHGIRRMGEKGYELQPRMSLGQGRNV</sequence>
<dbReference type="AlphaFoldDB" id="A0A9W8V6T9"/>
<keyword evidence="2" id="KW-0472">Membrane</keyword>
<accession>A0A9W8V6T9</accession>
<dbReference type="EMBL" id="JAOQAZ010000050">
    <property type="protein sequence ID" value="KAJ4244615.1"/>
    <property type="molecule type" value="Genomic_DNA"/>
</dbReference>
<evidence type="ECO:0000313" key="3">
    <source>
        <dbReference type="EMBL" id="KAJ4244615.1"/>
    </source>
</evidence>
<keyword evidence="2" id="KW-0812">Transmembrane</keyword>
<gene>
    <name evidence="3" type="ORF">NW762_014471</name>
</gene>
<organism evidence="3 4">
    <name type="scientific">Fusarium torreyae</name>
    <dbReference type="NCBI Taxonomy" id="1237075"/>
    <lineage>
        <taxon>Eukaryota</taxon>
        <taxon>Fungi</taxon>
        <taxon>Dikarya</taxon>
        <taxon>Ascomycota</taxon>
        <taxon>Pezizomycotina</taxon>
        <taxon>Sordariomycetes</taxon>
        <taxon>Hypocreomycetidae</taxon>
        <taxon>Hypocreales</taxon>
        <taxon>Nectriaceae</taxon>
        <taxon>Fusarium</taxon>
    </lineage>
</organism>
<reference evidence="3" key="1">
    <citation type="submission" date="2022-09" db="EMBL/GenBank/DDBJ databases">
        <title>Fusarium specimens isolated from Avocado Roots.</title>
        <authorList>
            <person name="Stajich J."/>
            <person name="Roper C."/>
            <person name="Heimlech-Rivalta G."/>
        </authorList>
    </citation>
    <scope>NUCLEOTIDE SEQUENCE</scope>
    <source>
        <strain evidence="3">CF00136</strain>
    </source>
</reference>
<dbReference type="Proteomes" id="UP001152049">
    <property type="component" value="Unassembled WGS sequence"/>
</dbReference>
<feature type="compositionally biased region" description="Basic and acidic residues" evidence="1">
    <location>
        <begin position="53"/>
        <end position="77"/>
    </location>
</feature>
<feature type="region of interest" description="Disordered" evidence="1">
    <location>
        <begin position="53"/>
        <end position="91"/>
    </location>
</feature>
<evidence type="ECO:0000256" key="1">
    <source>
        <dbReference type="SAM" id="MobiDB-lite"/>
    </source>
</evidence>
<keyword evidence="4" id="KW-1185">Reference proteome</keyword>
<name>A0A9W8V6T9_9HYPO</name>
<evidence type="ECO:0000256" key="2">
    <source>
        <dbReference type="SAM" id="Phobius"/>
    </source>
</evidence>
<proteinExistence type="predicted"/>
<feature type="transmembrane region" description="Helical" evidence="2">
    <location>
        <begin position="20"/>
        <end position="43"/>
    </location>
</feature>
<evidence type="ECO:0000313" key="4">
    <source>
        <dbReference type="Proteomes" id="UP001152049"/>
    </source>
</evidence>
<protein>
    <submittedName>
        <fullName evidence="3">Uncharacterized protein</fullName>
    </submittedName>
</protein>
<feature type="non-terminal residue" evidence="3">
    <location>
        <position position="1"/>
    </location>
</feature>